<dbReference type="InterPro" id="IPR051121">
    <property type="entry name" value="FAH"/>
</dbReference>
<dbReference type="Gene3D" id="3.90.850.10">
    <property type="entry name" value="Fumarylacetoacetase-like, C-terminal domain"/>
    <property type="match status" value="1"/>
</dbReference>
<dbReference type="PANTHER" id="PTHR42796:SF7">
    <property type="entry name" value="2-DEHYDRO-3-DEOXY-D-ARABINONATE DEHYDRATASE"/>
    <property type="match status" value="1"/>
</dbReference>
<sequence>MLMLTPENTLPTDGVAGTLVGRAWVPGRDGEPGGPSPVVLRGDGVYDLSSSFATLSDLLDAAQPVQAVRAAAGRHIGSVAGVLANTRDDPDPAQPRFLAPADLQVIKAAGVTFAASMIERVIEEQAKGDPSRAEGVRRTVVDAIGTDLRAVKPGSPQAAQLKSVLMAQGLWSQYLEVGIGPDAEVFTKAPVLAAVGTGSQVGIHPKSAWNNPEPEVVLAVTREGAIVGATLGNDVNLRDFEGRSALLLSKAKDNNASCAIGPFVRLFDETFNLDDVRGCELSLRVEGEDGYVLDGASSMAQISRDPLDLVAQTLNRNHQYPDGFMLFLGTLFAPTEDRDHPGGGFTHKVGDRVCISAAKLGALRNVVTHSDSAPAWHFGLGQLMRNLAARGLLGS</sequence>
<gene>
    <name evidence="4" type="ORF">C7R54_28315</name>
</gene>
<feature type="domain" description="Fumarylacetoacetase-like C-terminal" evidence="3">
    <location>
        <begin position="224"/>
        <end position="367"/>
    </location>
</feature>
<comment type="similarity">
    <text evidence="1">Belongs to the FAH family.</text>
</comment>
<keyword evidence="4" id="KW-0378">Hydrolase</keyword>
<dbReference type="EMBL" id="PYAL01000010">
    <property type="protein sequence ID" value="RXN83378.1"/>
    <property type="molecule type" value="Genomic_DNA"/>
</dbReference>
<dbReference type="Proteomes" id="UP000290849">
    <property type="component" value="Unassembled WGS sequence"/>
</dbReference>
<dbReference type="GO" id="GO:0044281">
    <property type="term" value="P:small molecule metabolic process"/>
    <property type="evidence" value="ECO:0007669"/>
    <property type="project" value="UniProtKB-ARBA"/>
</dbReference>
<evidence type="ECO:0000313" key="5">
    <source>
        <dbReference type="Proteomes" id="UP000290849"/>
    </source>
</evidence>
<protein>
    <submittedName>
        <fullName evidence="4">Fumarylacetoacetate hydrolase</fullName>
    </submittedName>
</protein>
<comment type="caution">
    <text evidence="4">The sequence shown here is derived from an EMBL/GenBank/DDBJ whole genome shotgun (WGS) entry which is preliminary data.</text>
</comment>
<reference evidence="4 5" key="1">
    <citation type="journal article" date="2017" name="Int. J. Syst. Evol. Microbiol.">
        <title>Achromobacter aloeverae sp. nov., isolated from the root of Aloe vera (L.) Burm.f.</title>
        <authorList>
            <person name="Kuncharoen N."/>
            <person name="Muramatsu Y."/>
            <person name="Shibata C."/>
            <person name="Kamakura Y."/>
            <person name="Nakagawa Y."/>
            <person name="Tanasupawat S."/>
        </authorList>
    </citation>
    <scope>NUCLEOTIDE SEQUENCE [LARGE SCALE GENOMIC DNA]</scope>
    <source>
        <strain evidence="4 5">AVA-1</strain>
    </source>
</reference>
<dbReference type="InterPro" id="IPR011234">
    <property type="entry name" value="Fumarylacetoacetase-like_C"/>
</dbReference>
<dbReference type="GO" id="GO:0016787">
    <property type="term" value="F:hydrolase activity"/>
    <property type="evidence" value="ECO:0007669"/>
    <property type="project" value="UniProtKB-KW"/>
</dbReference>
<evidence type="ECO:0000259" key="3">
    <source>
        <dbReference type="Pfam" id="PF01557"/>
    </source>
</evidence>
<evidence type="ECO:0000256" key="2">
    <source>
        <dbReference type="ARBA" id="ARBA00022723"/>
    </source>
</evidence>
<proteinExistence type="inferred from homology"/>
<dbReference type="SUPFAM" id="SSF56529">
    <property type="entry name" value="FAH"/>
    <property type="match status" value="1"/>
</dbReference>
<keyword evidence="2" id="KW-0479">Metal-binding</keyword>
<dbReference type="InterPro" id="IPR036663">
    <property type="entry name" value="Fumarylacetoacetase_C_sf"/>
</dbReference>
<keyword evidence="5" id="KW-1185">Reference proteome</keyword>
<dbReference type="AlphaFoldDB" id="A0A4Q1HCJ4"/>
<dbReference type="GO" id="GO:0046872">
    <property type="term" value="F:metal ion binding"/>
    <property type="evidence" value="ECO:0007669"/>
    <property type="project" value="UniProtKB-KW"/>
</dbReference>
<dbReference type="RefSeq" id="WP_129154272.1">
    <property type="nucleotide sequence ID" value="NZ_JBHSDO010000003.1"/>
</dbReference>
<name>A0A4Q1HCJ4_9BURK</name>
<accession>A0A4Q1HCJ4</accession>
<dbReference type="PANTHER" id="PTHR42796">
    <property type="entry name" value="FUMARYLACETOACETATE HYDROLASE DOMAIN-CONTAINING PROTEIN 2A-RELATED"/>
    <property type="match status" value="1"/>
</dbReference>
<organism evidence="4 5">
    <name type="scientific">Achromobacter aloeverae</name>
    <dbReference type="NCBI Taxonomy" id="1750518"/>
    <lineage>
        <taxon>Bacteria</taxon>
        <taxon>Pseudomonadati</taxon>
        <taxon>Pseudomonadota</taxon>
        <taxon>Betaproteobacteria</taxon>
        <taxon>Burkholderiales</taxon>
        <taxon>Alcaligenaceae</taxon>
        <taxon>Achromobacter</taxon>
    </lineage>
</organism>
<evidence type="ECO:0000256" key="1">
    <source>
        <dbReference type="ARBA" id="ARBA00010211"/>
    </source>
</evidence>
<dbReference type="Pfam" id="PF01557">
    <property type="entry name" value="FAA_hydrolase"/>
    <property type="match status" value="1"/>
</dbReference>
<dbReference type="OrthoDB" id="9779415at2"/>
<evidence type="ECO:0000313" key="4">
    <source>
        <dbReference type="EMBL" id="RXN83378.1"/>
    </source>
</evidence>